<gene>
    <name evidence="1" type="ORF">HNR45_001010</name>
</gene>
<name>A0A841R460_9FIRM</name>
<sequence length="62" mass="7193">MCYIPDGWIKDKRNEDEVRRLIATCMADLKFGNEEERAEARLKELGEDTILKELKKGTFAGF</sequence>
<keyword evidence="2" id="KW-1185">Reference proteome</keyword>
<comment type="caution">
    <text evidence="1">The sequence shown here is derived from an EMBL/GenBank/DDBJ whole genome shotgun (WGS) entry which is preliminary data.</text>
</comment>
<evidence type="ECO:0000313" key="2">
    <source>
        <dbReference type="Proteomes" id="UP000591941"/>
    </source>
</evidence>
<accession>A0A841R460</accession>
<evidence type="ECO:0000313" key="1">
    <source>
        <dbReference type="EMBL" id="MBB6477957.1"/>
    </source>
</evidence>
<dbReference type="EMBL" id="JACHHI010000004">
    <property type="protein sequence ID" value="MBB6477957.1"/>
    <property type="molecule type" value="Genomic_DNA"/>
</dbReference>
<proteinExistence type="predicted"/>
<dbReference type="AlphaFoldDB" id="A0A841R460"/>
<organism evidence="1 2">
    <name type="scientific">Negativicoccus succinicivorans</name>
    <dbReference type="NCBI Taxonomy" id="620903"/>
    <lineage>
        <taxon>Bacteria</taxon>
        <taxon>Bacillati</taxon>
        <taxon>Bacillota</taxon>
        <taxon>Negativicutes</taxon>
        <taxon>Veillonellales</taxon>
        <taxon>Veillonellaceae</taxon>
        <taxon>Negativicoccus</taxon>
    </lineage>
</organism>
<protein>
    <submittedName>
        <fullName evidence="1">Uncharacterized protein</fullName>
    </submittedName>
</protein>
<reference evidence="1 2" key="1">
    <citation type="submission" date="2020-08" db="EMBL/GenBank/DDBJ databases">
        <title>Genomic Encyclopedia of Type Strains, Phase IV (KMG-IV): sequencing the most valuable type-strain genomes for metagenomic binning, comparative biology and taxonomic classification.</title>
        <authorList>
            <person name="Goeker M."/>
        </authorList>
    </citation>
    <scope>NUCLEOTIDE SEQUENCE [LARGE SCALE GENOMIC DNA]</scope>
    <source>
        <strain evidence="1 2">DSM 21255</strain>
    </source>
</reference>
<dbReference type="Proteomes" id="UP000591941">
    <property type="component" value="Unassembled WGS sequence"/>
</dbReference>